<dbReference type="SUPFAM" id="SSF52540">
    <property type="entry name" value="P-loop containing nucleoside triphosphate hydrolases"/>
    <property type="match status" value="1"/>
</dbReference>
<evidence type="ECO:0000259" key="1">
    <source>
        <dbReference type="Pfam" id="PF13614"/>
    </source>
</evidence>
<dbReference type="FunFam" id="3.40.50.300:FF:000285">
    <property type="entry name" value="Sporulation initiation inhibitor Soj"/>
    <property type="match status" value="1"/>
</dbReference>
<dbReference type="PANTHER" id="PTHR13696:SF52">
    <property type="entry name" value="PARA FAMILY PROTEIN CT_582"/>
    <property type="match status" value="1"/>
</dbReference>
<protein>
    <submittedName>
        <fullName evidence="2">Chromosome partitioning protein</fullName>
    </submittedName>
</protein>
<dbReference type="InterPro" id="IPR025669">
    <property type="entry name" value="AAA_dom"/>
</dbReference>
<name>A0A1W1XBI1_9NEIS</name>
<dbReference type="Gene3D" id="3.40.50.300">
    <property type="entry name" value="P-loop containing nucleotide triphosphate hydrolases"/>
    <property type="match status" value="1"/>
</dbReference>
<dbReference type="Pfam" id="PF13614">
    <property type="entry name" value="AAA_31"/>
    <property type="match status" value="1"/>
</dbReference>
<proteinExistence type="predicted"/>
<dbReference type="PANTHER" id="PTHR13696">
    <property type="entry name" value="P-LOOP CONTAINING NUCLEOSIDE TRIPHOSPHATE HYDROLASE"/>
    <property type="match status" value="1"/>
</dbReference>
<evidence type="ECO:0000313" key="3">
    <source>
        <dbReference type="Proteomes" id="UP000192761"/>
    </source>
</evidence>
<dbReference type="InterPro" id="IPR027417">
    <property type="entry name" value="P-loop_NTPase"/>
</dbReference>
<dbReference type="AlphaFoldDB" id="A0A1W1XBI1"/>
<gene>
    <name evidence="2" type="ORF">SAMN02745857_01161</name>
</gene>
<dbReference type="STRING" id="1121001.SAMN02745857_01161"/>
<keyword evidence="3" id="KW-1185">Reference proteome</keyword>
<evidence type="ECO:0000313" key="2">
    <source>
        <dbReference type="EMBL" id="SMC21219.1"/>
    </source>
</evidence>
<dbReference type="InterPro" id="IPR050678">
    <property type="entry name" value="DNA_Partitioning_ATPase"/>
</dbReference>
<dbReference type="PIRSF" id="PIRSF009320">
    <property type="entry name" value="Nuc_binding_HP_1000"/>
    <property type="match status" value="1"/>
</dbReference>
<accession>A0A1W1XBI1</accession>
<organism evidence="2 3">
    <name type="scientific">Andreprevotia lacus DSM 23236</name>
    <dbReference type="NCBI Taxonomy" id="1121001"/>
    <lineage>
        <taxon>Bacteria</taxon>
        <taxon>Pseudomonadati</taxon>
        <taxon>Pseudomonadota</taxon>
        <taxon>Betaproteobacteria</taxon>
        <taxon>Neisseriales</taxon>
        <taxon>Chitinibacteraceae</taxon>
        <taxon>Andreprevotia</taxon>
    </lineage>
</organism>
<dbReference type="EMBL" id="FWXD01000005">
    <property type="protein sequence ID" value="SMC21219.1"/>
    <property type="molecule type" value="Genomic_DNA"/>
</dbReference>
<sequence>MRVLAIANQKGGVGKTTTAVNLAASLAHLGKKVLLVDLDPQGNATMGAGVDKARLAHSIYSVLIGESTAADAVKVSESGGFDILPANRDLAGAEVELVDADARESRLKDALAHHADDYDFVILDCPPALNLLTLNGLVAADAVMIPMQCEYYALEGLSDLVNTLKRIKQGLNRKIEIEGLLRTMFDPRSTLAQQVSDQLVKHFTSKLYHTVIPRNVRLAEAPSYGRPILAYDKTSKGAQAYLQLAEEMLARHNPVETVQPV</sequence>
<dbReference type="CDD" id="cd02042">
    <property type="entry name" value="ParAB_family"/>
    <property type="match status" value="1"/>
</dbReference>
<reference evidence="2 3" key="1">
    <citation type="submission" date="2017-04" db="EMBL/GenBank/DDBJ databases">
        <authorList>
            <person name="Afonso C.L."/>
            <person name="Miller P.J."/>
            <person name="Scott M.A."/>
            <person name="Spackman E."/>
            <person name="Goraichik I."/>
            <person name="Dimitrov K.M."/>
            <person name="Suarez D.L."/>
            <person name="Swayne D.E."/>
        </authorList>
    </citation>
    <scope>NUCLEOTIDE SEQUENCE [LARGE SCALE GENOMIC DNA]</scope>
    <source>
        <strain evidence="2 3">DSM 23236</strain>
    </source>
</reference>
<feature type="domain" description="AAA" evidence="1">
    <location>
        <begin position="1"/>
        <end position="177"/>
    </location>
</feature>
<dbReference type="Proteomes" id="UP000192761">
    <property type="component" value="Unassembled WGS sequence"/>
</dbReference>